<gene>
    <name evidence="2" type="ORF">KBB96_02085</name>
</gene>
<protein>
    <submittedName>
        <fullName evidence="2">Uncharacterized protein</fullName>
    </submittedName>
</protein>
<dbReference type="RefSeq" id="WP_211631829.1">
    <property type="nucleotide sequence ID" value="NZ_CP073100.1"/>
</dbReference>
<name>A0A975J0D1_9BACT</name>
<feature type="compositionally biased region" description="Low complexity" evidence="1">
    <location>
        <begin position="28"/>
        <end position="43"/>
    </location>
</feature>
<dbReference type="EMBL" id="CP073100">
    <property type="protein sequence ID" value="QUE51690.1"/>
    <property type="molecule type" value="Genomic_DNA"/>
</dbReference>
<accession>A0A975J0D1</accession>
<dbReference type="KEGG" id="lamb:KBB96_02085"/>
<keyword evidence="3" id="KW-1185">Reference proteome</keyword>
<feature type="region of interest" description="Disordered" evidence="1">
    <location>
        <begin position="20"/>
        <end position="60"/>
    </location>
</feature>
<dbReference type="Proteomes" id="UP000676169">
    <property type="component" value="Chromosome"/>
</dbReference>
<evidence type="ECO:0000256" key="1">
    <source>
        <dbReference type="SAM" id="MobiDB-lite"/>
    </source>
</evidence>
<proteinExistence type="predicted"/>
<reference evidence="2" key="1">
    <citation type="submission" date="2021-04" db="EMBL/GenBank/DDBJ databases">
        <title>Luteolibacter sp. 32A isolated from the skin of an Anderson's salamander (Ambystoma andersonii).</title>
        <authorList>
            <person name="Spergser J."/>
            <person name="Busse H.-J."/>
        </authorList>
    </citation>
    <scope>NUCLEOTIDE SEQUENCE</scope>
    <source>
        <strain evidence="2">32A</strain>
    </source>
</reference>
<organism evidence="2 3">
    <name type="scientific">Luteolibacter ambystomatis</name>
    <dbReference type="NCBI Taxonomy" id="2824561"/>
    <lineage>
        <taxon>Bacteria</taxon>
        <taxon>Pseudomonadati</taxon>
        <taxon>Verrucomicrobiota</taxon>
        <taxon>Verrucomicrobiia</taxon>
        <taxon>Verrucomicrobiales</taxon>
        <taxon>Verrucomicrobiaceae</taxon>
        <taxon>Luteolibacter</taxon>
    </lineage>
</organism>
<dbReference type="PROSITE" id="PS51257">
    <property type="entry name" value="PROKAR_LIPOPROTEIN"/>
    <property type="match status" value="1"/>
</dbReference>
<evidence type="ECO:0000313" key="3">
    <source>
        <dbReference type="Proteomes" id="UP000676169"/>
    </source>
</evidence>
<dbReference type="AlphaFoldDB" id="A0A975J0D1"/>
<sequence>MKLRPLWLALPACAVMTASCKKEEPAAAKEQPAAEKPATPAKAGETTPAPKPSTPALSADERAAKFGIVKHLPKDSDSFLTIYNGSKIAERAKKTKLWSVIKEEAGDALPEEADAAGDKKDGPSGPGALLGHEVFLATGKGMSDQFGHLITVNRRMSYFQGKLFAKLLVAASKGGSEEGMKEESANISQQSMLEILKDPQSGVGLLEKMQVPPVYIGFKTSAADREQVAQQVASIVEYMGMAEDMVEPVEFDSAGVKFKGYRLVGEKVSKEMAKNRADMEKDIDPETAGRLIAAVAKKNIIAASAVLGDYVVVFMGSAPEDCKLVAEAKDGIAASDDVAFADGYAGKELAGLAYTSKAFSTTAGLAGSGLAEMTNGLRDGLAGAEGLGDTRDIEAMLQIIGEREQALQKLTTADTLGLVSFFEEGLKIETFGGTDKGAVDWKTPNRLGGLGNSKDVIFFANFTTDAVYDEKARAYVESLVETGYAVAKKFSDAPIKTENEDFKKFQEGMKMFDTKFRTDVVSLVDALRGDLHAGLGKESAIVVDLKGGVPTIPGLPQEVVDKGKFVRASWISPVTDRTKIQSSWSKINTSTTSILKKVSEIAGDEIPMQKPTSSEKNGFTTWFFQAPFFNEDFMPSVTVSDKWFVVSTSKSQAVELGTAADKENTPGSGFTMSVKIDPMRQFGLDWVKLVDENSAKLFDTEDKLNEFKENKPKIEKSLKALEDFEAINVAVRRENGRLRGSIHFKTH</sequence>
<evidence type="ECO:0000313" key="2">
    <source>
        <dbReference type="EMBL" id="QUE51690.1"/>
    </source>
</evidence>